<feature type="active site" description="Proton acceptor" evidence="8">
    <location>
        <position position="67"/>
    </location>
</feature>
<comment type="function">
    <text evidence="8">Involved in the biosynthesis of the chorismate, which leads to the biosynthesis of aromatic amino acids. Catalyzes the reversible NADPH linked reduction of 3-dehydroshikimate (DHSA) to yield shikimate (SA).</text>
</comment>
<dbReference type="Pfam" id="PF18317">
    <property type="entry name" value="SDH_C"/>
    <property type="match status" value="1"/>
</dbReference>
<dbReference type="SUPFAM" id="SSF51735">
    <property type="entry name" value="NAD(P)-binding Rossmann-fold domains"/>
    <property type="match status" value="1"/>
</dbReference>
<evidence type="ECO:0000256" key="6">
    <source>
        <dbReference type="ARBA" id="ARBA00023141"/>
    </source>
</evidence>
<feature type="domain" description="Quinate/shikimate 5-dehydrogenase/glutamyl-tRNA reductase" evidence="9">
    <location>
        <begin position="120"/>
        <end position="193"/>
    </location>
</feature>
<evidence type="ECO:0000313" key="13">
    <source>
        <dbReference type="Proteomes" id="UP000683585"/>
    </source>
</evidence>
<dbReference type="SUPFAM" id="SSF53223">
    <property type="entry name" value="Aminoacid dehydrogenase-like, N-terminal domain"/>
    <property type="match status" value="1"/>
</dbReference>
<dbReference type="PANTHER" id="PTHR21089:SF1">
    <property type="entry name" value="BIFUNCTIONAL 3-DEHYDROQUINATE DEHYDRATASE_SHIKIMATE DEHYDROGENASE, CHLOROPLASTIC"/>
    <property type="match status" value="1"/>
</dbReference>
<name>A0A8E4F163_9ENTR</name>
<evidence type="ECO:0000259" key="11">
    <source>
        <dbReference type="Pfam" id="PF18317"/>
    </source>
</evidence>
<evidence type="ECO:0000256" key="3">
    <source>
        <dbReference type="ARBA" id="ARBA00022605"/>
    </source>
</evidence>
<keyword evidence="6 8" id="KW-0057">Aromatic amino acid biosynthesis</keyword>
<keyword evidence="13" id="KW-1185">Reference proteome</keyword>
<comment type="pathway">
    <text evidence="1 8">Metabolic intermediate biosynthesis; chorismate biosynthesis; chorismate from D-erythrose 4-phosphate and phosphoenolpyruvate: step 4/7.</text>
</comment>
<dbReference type="GO" id="GO:0009423">
    <property type="term" value="P:chorismate biosynthetic process"/>
    <property type="evidence" value="ECO:0007669"/>
    <property type="project" value="UniProtKB-UniRule"/>
</dbReference>
<evidence type="ECO:0000256" key="5">
    <source>
        <dbReference type="ARBA" id="ARBA00023002"/>
    </source>
</evidence>
<feature type="binding site" evidence="8">
    <location>
        <position position="240"/>
    </location>
    <ligand>
        <name>NADP(+)</name>
        <dbReference type="ChEBI" id="CHEBI:58349"/>
    </ligand>
</feature>
<evidence type="ECO:0000259" key="10">
    <source>
        <dbReference type="Pfam" id="PF08501"/>
    </source>
</evidence>
<dbReference type="Pfam" id="PF01488">
    <property type="entry name" value="Shikimate_DH"/>
    <property type="match status" value="1"/>
</dbReference>
<dbReference type="GO" id="GO:0004764">
    <property type="term" value="F:shikimate 3-dehydrogenase (NADP+) activity"/>
    <property type="evidence" value="ECO:0007669"/>
    <property type="project" value="UniProtKB-UniRule"/>
</dbReference>
<comment type="similarity">
    <text evidence="8">Belongs to the shikimate dehydrogenase family.</text>
</comment>
<dbReference type="CDD" id="cd01065">
    <property type="entry name" value="NAD_bind_Shikimate_DH"/>
    <property type="match status" value="1"/>
</dbReference>
<dbReference type="EMBL" id="LR890047">
    <property type="protein sequence ID" value="CAD6508886.1"/>
    <property type="molecule type" value="Genomic_DNA"/>
</dbReference>
<comment type="catalytic activity">
    <reaction evidence="7 8">
        <text>shikimate + NADP(+) = 3-dehydroshikimate + NADPH + H(+)</text>
        <dbReference type="Rhea" id="RHEA:17737"/>
        <dbReference type="ChEBI" id="CHEBI:15378"/>
        <dbReference type="ChEBI" id="CHEBI:16630"/>
        <dbReference type="ChEBI" id="CHEBI:36208"/>
        <dbReference type="ChEBI" id="CHEBI:57783"/>
        <dbReference type="ChEBI" id="CHEBI:58349"/>
        <dbReference type="EC" id="1.1.1.25"/>
    </reaction>
</comment>
<dbReference type="GO" id="GO:0005829">
    <property type="term" value="C:cytosol"/>
    <property type="evidence" value="ECO:0007669"/>
    <property type="project" value="TreeGrafter"/>
</dbReference>
<feature type="binding site" evidence="8">
    <location>
        <position position="104"/>
    </location>
    <ligand>
        <name>shikimate</name>
        <dbReference type="ChEBI" id="CHEBI:36208"/>
    </ligand>
</feature>
<dbReference type="GO" id="GO:0050661">
    <property type="term" value="F:NADP binding"/>
    <property type="evidence" value="ECO:0007669"/>
    <property type="project" value="InterPro"/>
</dbReference>
<reference evidence="12" key="1">
    <citation type="submission" date="2020-10" db="EMBL/GenBank/DDBJ databases">
        <authorList>
            <person name="Szabo G."/>
        </authorList>
    </citation>
    <scope>NUCLEOTIDE SEQUENCE</scope>
    <source>
        <strain evidence="12">PROFFT</strain>
    </source>
</reference>
<evidence type="ECO:0000259" key="9">
    <source>
        <dbReference type="Pfam" id="PF01488"/>
    </source>
</evidence>
<dbReference type="PANTHER" id="PTHR21089">
    <property type="entry name" value="SHIKIMATE DEHYDROGENASE"/>
    <property type="match status" value="1"/>
</dbReference>
<feature type="binding site" evidence="8">
    <location>
        <position position="79"/>
    </location>
    <ligand>
        <name>NADP(+)</name>
        <dbReference type="ChEBI" id="CHEBI:58349"/>
    </ligand>
</feature>
<feature type="binding site" evidence="8">
    <location>
        <position position="216"/>
    </location>
    <ligand>
        <name>NADP(+)</name>
        <dbReference type="ChEBI" id="CHEBI:58349"/>
    </ligand>
</feature>
<evidence type="ECO:0000256" key="4">
    <source>
        <dbReference type="ARBA" id="ARBA00022857"/>
    </source>
</evidence>
<feature type="binding site" evidence="8">
    <location>
        <begin position="16"/>
        <end position="18"/>
    </location>
    <ligand>
        <name>shikimate</name>
        <dbReference type="ChEBI" id="CHEBI:36208"/>
    </ligand>
</feature>
<dbReference type="UniPathway" id="UPA00053">
    <property type="reaction ID" value="UER00087"/>
</dbReference>
<dbReference type="NCBIfam" id="NF001310">
    <property type="entry name" value="PRK00258.1-2"/>
    <property type="match status" value="1"/>
</dbReference>
<dbReference type="Gene3D" id="3.40.50.10860">
    <property type="entry name" value="Leucine Dehydrogenase, chain A, domain 1"/>
    <property type="match status" value="1"/>
</dbReference>
<dbReference type="InterPro" id="IPR036291">
    <property type="entry name" value="NAD(P)-bd_dom_sf"/>
</dbReference>
<dbReference type="FunFam" id="3.40.50.10860:FF:000006">
    <property type="entry name" value="Shikimate dehydrogenase (NADP(+))"/>
    <property type="match status" value="1"/>
</dbReference>
<dbReference type="InterPro" id="IPR046346">
    <property type="entry name" value="Aminoacid_DH-like_N_sf"/>
</dbReference>
<dbReference type="Proteomes" id="UP000683585">
    <property type="component" value="Chromosome"/>
</dbReference>
<dbReference type="GO" id="GO:0009073">
    <property type="term" value="P:aromatic amino acid family biosynthetic process"/>
    <property type="evidence" value="ECO:0007669"/>
    <property type="project" value="UniProtKB-KW"/>
</dbReference>
<keyword evidence="5 8" id="KW-0560">Oxidoreductase</keyword>
<feature type="binding site" evidence="8">
    <location>
        <position position="88"/>
    </location>
    <ligand>
        <name>shikimate</name>
        <dbReference type="ChEBI" id="CHEBI:36208"/>
    </ligand>
</feature>
<feature type="domain" description="Shikimate dehydrogenase substrate binding N-terminal" evidence="10">
    <location>
        <begin position="8"/>
        <end position="90"/>
    </location>
</feature>
<dbReference type="InterPro" id="IPR022893">
    <property type="entry name" value="Shikimate_DH_fam"/>
</dbReference>
<dbReference type="FunFam" id="3.40.50.720:FF:000104">
    <property type="entry name" value="Shikimate dehydrogenase (NADP(+))"/>
    <property type="match status" value="1"/>
</dbReference>
<dbReference type="HAMAP" id="MF_00222">
    <property type="entry name" value="Shikimate_DH_AroE"/>
    <property type="match status" value="1"/>
</dbReference>
<dbReference type="InterPro" id="IPR011342">
    <property type="entry name" value="Shikimate_DH"/>
</dbReference>
<dbReference type="KEGG" id="ptf:PROFFT_A_02090"/>
<dbReference type="GO" id="GO:0008652">
    <property type="term" value="P:amino acid biosynthetic process"/>
    <property type="evidence" value="ECO:0007669"/>
    <property type="project" value="UniProtKB-KW"/>
</dbReference>
<evidence type="ECO:0000256" key="8">
    <source>
        <dbReference type="HAMAP-Rule" id="MF_00222"/>
    </source>
</evidence>
<feature type="binding site" evidence="8">
    <location>
        <position position="218"/>
    </location>
    <ligand>
        <name>shikimate</name>
        <dbReference type="ChEBI" id="CHEBI:36208"/>
    </ligand>
</feature>
<feature type="binding site" evidence="8">
    <location>
        <begin position="151"/>
        <end position="156"/>
    </location>
    <ligand>
        <name>NADP(+)</name>
        <dbReference type="ChEBI" id="CHEBI:58349"/>
    </ligand>
</feature>
<comment type="subunit">
    <text evidence="8">Homodimer.</text>
</comment>
<accession>A0A8E4F163</accession>
<dbReference type="NCBIfam" id="TIGR00507">
    <property type="entry name" value="aroE"/>
    <property type="match status" value="1"/>
</dbReference>
<dbReference type="GO" id="GO:0019632">
    <property type="term" value="P:shikimate metabolic process"/>
    <property type="evidence" value="ECO:0007669"/>
    <property type="project" value="InterPro"/>
</dbReference>
<evidence type="ECO:0000256" key="7">
    <source>
        <dbReference type="ARBA" id="ARBA00049442"/>
    </source>
</evidence>
<evidence type="ECO:0000313" key="12">
    <source>
        <dbReference type="EMBL" id="CAD6508886.1"/>
    </source>
</evidence>
<dbReference type="Pfam" id="PF08501">
    <property type="entry name" value="Shikimate_dh_N"/>
    <property type="match status" value="1"/>
</dbReference>
<dbReference type="Gene3D" id="3.40.50.720">
    <property type="entry name" value="NAD(P)-binding Rossmann-like Domain"/>
    <property type="match status" value="1"/>
</dbReference>
<dbReference type="EC" id="1.1.1.25" evidence="2 8"/>
<sequence>MQMKQFAVFGNPIKHSKSPRIHKMFSEQTGIALSYNAHLTSTDNFDKSIKSFFSCGGSGANITIPFKEQAYKLVDELSERASLAGAVNTIKVLRDGRLLGDNTDGIGLLSDIKRLGMVFPKTKILLIGAGGAARGIIQPLLSLGCELIITNRTYTRAQELSKIFSALGKKITSVDFSKLQDERFDLIINATSSGIYNEIPQIPFEIINKNTACYDIFYQERLTPFLSLAKTQGVIQLADGLGMLVEQAAYSFLLWNEVMPATSSVLEVMRKECTQFT</sequence>
<feature type="binding site" evidence="8">
    <location>
        <position position="247"/>
    </location>
    <ligand>
        <name>shikimate</name>
        <dbReference type="ChEBI" id="CHEBI:36208"/>
    </ligand>
</feature>
<evidence type="ECO:0000256" key="2">
    <source>
        <dbReference type="ARBA" id="ARBA00012962"/>
    </source>
</evidence>
<dbReference type="AlphaFoldDB" id="A0A8E4F163"/>
<feature type="binding site" evidence="8">
    <location>
        <begin position="128"/>
        <end position="132"/>
    </location>
    <ligand>
        <name>NADP(+)</name>
        <dbReference type="ChEBI" id="CHEBI:58349"/>
    </ligand>
</feature>
<keyword evidence="4 8" id="KW-0521">NADP</keyword>
<keyword evidence="3 8" id="KW-0028">Amino-acid biosynthesis</keyword>
<gene>
    <name evidence="8 12" type="primary">aroE</name>
    <name evidence="12" type="ORF">PROFFT_A_02090</name>
</gene>
<dbReference type="InterPro" id="IPR013708">
    <property type="entry name" value="Shikimate_DH-bd_N"/>
</dbReference>
<feature type="domain" description="SDH C-terminal" evidence="11">
    <location>
        <begin position="240"/>
        <end position="270"/>
    </location>
</feature>
<dbReference type="InterPro" id="IPR006151">
    <property type="entry name" value="Shikm_DH/Glu-tRNA_Rdtase"/>
</dbReference>
<dbReference type="InterPro" id="IPR041121">
    <property type="entry name" value="SDH_C"/>
</dbReference>
<protein>
    <recommendedName>
        <fullName evidence="2 8">Shikimate dehydrogenase (NADP(+))</fullName>
        <shortName evidence="8">SDH</shortName>
        <ecNumber evidence="2 8">1.1.1.25</ecNumber>
    </recommendedName>
</protein>
<organism evidence="12 13">
    <name type="scientific">Candidatus Profftia tarda</name>
    <dbReference type="NCBI Taxonomy" id="1177216"/>
    <lineage>
        <taxon>Bacteria</taxon>
        <taxon>Pseudomonadati</taxon>
        <taxon>Pseudomonadota</taxon>
        <taxon>Gammaproteobacteria</taxon>
        <taxon>Enterobacterales</taxon>
        <taxon>Enterobacteriaceae</taxon>
        <taxon>Candidatus Profftia</taxon>
    </lineage>
</organism>
<proteinExistence type="inferred from homology"/>
<feature type="binding site" evidence="8">
    <location>
        <position position="63"/>
    </location>
    <ligand>
        <name>shikimate</name>
        <dbReference type="ChEBI" id="CHEBI:36208"/>
    </ligand>
</feature>
<evidence type="ECO:0000256" key="1">
    <source>
        <dbReference type="ARBA" id="ARBA00004871"/>
    </source>
</evidence>